<dbReference type="EMBL" id="KQ760382">
    <property type="protein sequence ID" value="OAD60681.1"/>
    <property type="molecule type" value="Genomic_DNA"/>
</dbReference>
<organism evidence="2 3">
    <name type="scientific">Eufriesea mexicana</name>
    <dbReference type="NCBI Taxonomy" id="516756"/>
    <lineage>
        <taxon>Eukaryota</taxon>
        <taxon>Metazoa</taxon>
        <taxon>Ecdysozoa</taxon>
        <taxon>Arthropoda</taxon>
        <taxon>Hexapoda</taxon>
        <taxon>Insecta</taxon>
        <taxon>Pterygota</taxon>
        <taxon>Neoptera</taxon>
        <taxon>Endopterygota</taxon>
        <taxon>Hymenoptera</taxon>
        <taxon>Apocrita</taxon>
        <taxon>Aculeata</taxon>
        <taxon>Apoidea</taxon>
        <taxon>Anthophila</taxon>
        <taxon>Apidae</taxon>
        <taxon>Eufriesea</taxon>
    </lineage>
</organism>
<evidence type="ECO:0000256" key="1">
    <source>
        <dbReference type="SAM" id="Phobius"/>
    </source>
</evidence>
<reference evidence="2 3" key="1">
    <citation type="submission" date="2015-07" db="EMBL/GenBank/DDBJ databases">
        <title>The genome of Eufriesea mexicana.</title>
        <authorList>
            <person name="Pan H."/>
            <person name="Kapheim K."/>
        </authorList>
    </citation>
    <scope>NUCLEOTIDE SEQUENCE [LARGE SCALE GENOMIC DNA]</scope>
    <source>
        <strain evidence="2">0111107269</strain>
        <tissue evidence="2">Whole body</tissue>
    </source>
</reference>
<dbReference type="Proteomes" id="UP000250275">
    <property type="component" value="Unassembled WGS sequence"/>
</dbReference>
<sequence length="203" mass="23283">MATIFESSFLSNRLYRVEERYEESANIFDKCDCTSYSYFVWSVILLVIGATITIFSLDDIVGDHTFFNLGRMWFIGPVLICSGLTIAVKCMLYLRRKSIIQMIFHQRQLFREPSGIRGTEGIDIQTPQRINIRIDIQNPQHIDIQSPPSYEAIAQETYNELPPPSYAEAVMLIRKILGRNTKPNSTTISCDSITTDRNDKCKP</sequence>
<accession>A0A310SKF3</accession>
<keyword evidence="1" id="KW-0472">Membrane</keyword>
<keyword evidence="3" id="KW-1185">Reference proteome</keyword>
<evidence type="ECO:0000313" key="3">
    <source>
        <dbReference type="Proteomes" id="UP000250275"/>
    </source>
</evidence>
<evidence type="ECO:0000313" key="2">
    <source>
        <dbReference type="EMBL" id="OAD60681.1"/>
    </source>
</evidence>
<dbReference type="OrthoDB" id="6606882at2759"/>
<feature type="transmembrane region" description="Helical" evidence="1">
    <location>
        <begin position="72"/>
        <end position="94"/>
    </location>
</feature>
<keyword evidence="1" id="KW-1133">Transmembrane helix</keyword>
<gene>
    <name evidence="2" type="ORF">WN48_05243</name>
</gene>
<protein>
    <submittedName>
        <fullName evidence="2">Uncharacterized protein</fullName>
    </submittedName>
</protein>
<dbReference type="AlphaFoldDB" id="A0A310SKF3"/>
<proteinExistence type="predicted"/>
<feature type="transmembrane region" description="Helical" evidence="1">
    <location>
        <begin position="38"/>
        <end position="57"/>
    </location>
</feature>
<name>A0A310SKF3_9HYME</name>
<keyword evidence="1" id="KW-0812">Transmembrane</keyword>